<name>A0A7J6C7N6_9TELE</name>
<evidence type="ECO:0000259" key="2">
    <source>
        <dbReference type="PROSITE" id="PS50188"/>
    </source>
</evidence>
<protein>
    <recommendedName>
        <fullName evidence="2">B30.2/SPRY domain-containing protein</fullName>
    </recommendedName>
</protein>
<feature type="domain" description="B30.2/SPRY" evidence="2">
    <location>
        <begin position="107"/>
        <end position="300"/>
    </location>
</feature>
<dbReference type="AlphaFoldDB" id="A0A7J6C7N6"/>
<dbReference type="InterPro" id="IPR013320">
    <property type="entry name" value="ConA-like_dom_sf"/>
</dbReference>
<dbReference type="PANTHER" id="PTHR24103">
    <property type="entry name" value="E3 UBIQUITIN-PROTEIN LIGASE TRIM"/>
    <property type="match status" value="1"/>
</dbReference>
<comment type="caution">
    <text evidence="3">The sequence shown here is derived from an EMBL/GenBank/DDBJ whole genome shotgun (WGS) entry which is preliminary data.</text>
</comment>
<dbReference type="EMBL" id="JAAMOB010000016">
    <property type="protein sequence ID" value="KAF4103298.1"/>
    <property type="molecule type" value="Genomic_DNA"/>
</dbReference>
<dbReference type="OrthoDB" id="654191at2759"/>
<reference evidence="3 4" key="1">
    <citation type="submission" date="2020-04" db="EMBL/GenBank/DDBJ databases">
        <title>Chromosome-level genome assembly of a cyprinid fish Onychostoma macrolepis by integration of Nanopore Sequencing, Bionano and Hi-C technology.</title>
        <authorList>
            <person name="Wang D."/>
        </authorList>
    </citation>
    <scope>NUCLEOTIDE SEQUENCE [LARGE SCALE GENOMIC DNA]</scope>
    <source>
        <strain evidence="3">SWU-2019</strain>
        <tissue evidence="3">Muscle</tissue>
    </source>
</reference>
<dbReference type="Gene3D" id="2.60.120.920">
    <property type="match status" value="1"/>
</dbReference>
<dbReference type="InterPro" id="IPR050143">
    <property type="entry name" value="TRIM/RBCC"/>
</dbReference>
<dbReference type="InterPro" id="IPR003877">
    <property type="entry name" value="SPRY_dom"/>
</dbReference>
<dbReference type="Pfam" id="PF00622">
    <property type="entry name" value="SPRY"/>
    <property type="match status" value="1"/>
</dbReference>
<sequence length="303" mass="34777">MHQFLRQKEAEVKKQLEKEEKKVTEVMQKNLSLINLRFTESKRNDDILQPALEIDQPDHFLQWWSETGFPQTGAMQTDRGTPSNTQYMSKVNDLIVRTGSFFLGPHETHLQFFVWKEMLGSIKPVPESLTLKDPRSTYLKVSPGGARIRQTDRVTVLYKNFNPGTVSEENFQTGQHYWEIEVGEKPDWTVGIKMDAETQLNAAKSAESEILLHLKHSKGYVLTCDGKDSTLNTRDKPQKIGLYLDCERKQVSFYNADNMSRLAQINYKLMKPCCLTLVPGLYLDGINCDPLTVCSYKFNTGNR</sequence>
<dbReference type="PRINTS" id="PR01407">
    <property type="entry name" value="BUTYPHLNCDUF"/>
</dbReference>
<evidence type="ECO:0000313" key="4">
    <source>
        <dbReference type="Proteomes" id="UP000579812"/>
    </source>
</evidence>
<organism evidence="3 4">
    <name type="scientific">Onychostoma macrolepis</name>
    <dbReference type="NCBI Taxonomy" id="369639"/>
    <lineage>
        <taxon>Eukaryota</taxon>
        <taxon>Metazoa</taxon>
        <taxon>Chordata</taxon>
        <taxon>Craniata</taxon>
        <taxon>Vertebrata</taxon>
        <taxon>Euteleostomi</taxon>
        <taxon>Actinopterygii</taxon>
        <taxon>Neopterygii</taxon>
        <taxon>Teleostei</taxon>
        <taxon>Ostariophysi</taxon>
        <taxon>Cypriniformes</taxon>
        <taxon>Cyprinidae</taxon>
        <taxon>Acrossocheilinae</taxon>
        <taxon>Onychostoma</taxon>
    </lineage>
</organism>
<feature type="coiled-coil region" evidence="1">
    <location>
        <begin position="2"/>
        <end position="29"/>
    </location>
</feature>
<dbReference type="InterPro" id="IPR003879">
    <property type="entry name" value="Butyrophylin_SPRY"/>
</dbReference>
<proteinExistence type="predicted"/>
<gene>
    <name evidence="3" type="ORF">G5714_016181</name>
</gene>
<accession>A0A7J6C7N6</accession>
<keyword evidence="1" id="KW-0175">Coiled coil</keyword>
<dbReference type="InterPro" id="IPR043136">
    <property type="entry name" value="B30.2/SPRY_sf"/>
</dbReference>
<dbReference type="SUPFAM" id="SSF49899">
    <property type="entry name" value="Concanavalin A-like lectins/glucanases"/>
    <property type="match status" value="1"/>
</dbReference>
<keyword evidence="4" id="KW-1185">Reference proteome</keyword>
<dbReference type="InterPro" id="IPR001870">
    <property type="entry name" value="B30.2/SPRY"/>
</dbReference>
<dbReference type="PROSITE" id="PS50188">
    <property type="entry name" value="B302_SPRY"/>
    <property type="match status" value="1"/>
</dbReference>
<dbReference type="Proteomes" id="UP000579812">
    <property type="component" value="Unassembled WGS sequence"/>
</dbReference>
<evidence type="ECO:0000313" key="3">
    <source>
        <dbReference type="EMBL" id="KAF4103298.1"/>
    </source>
</evidence>
<evidence type="ECO:0000256" key="1">
    <source>
        <dbReference type="SAM" id="Coils"/>
    </source>
</evidence>